<name>A0A2A2L886_9BILA</name>
<proteinExistence type="predicted"/>
<organism evidence="1 2">
    <name type="scientific">Diploscapter pachys</name>
    <dbReference type="NCBI Taxonomy" id="2018661"/>
    <lineage>
        <taxon>Eukaryota</taxon>
        <taxon>Metazoa</taxon>
        <taxon>Ecdysozoa</taxon>
        <taxon>Nematoda</taxon>
        <taxon>Chromadorea</taxon>
        <taxon>Rhabditida</taxon>
        <taxon>Rhabditina</taxon>
        <taxon>Rhabditomorpha</taxon>
        <taxon>Rhabditoidea</taxon>
        <taxon>Rhabditidae</taxon>
        <taxon>Diploscapter</taxon>
    </lineage>
</organism>
<evidence type="ECO:0000313" key="2">
    <source>
        <dbReference type="Proteomes" id="UP000218231"/>
    </source>
</evidence>
<dbReference type="Proteomes" id="UP000218231">
    <property type="component" value="Unassembled WGS sequence"/>
</dbReference>
<gene>
    <name evidence="1" type="ORF">WR25_03180</name>
</gene>
<accession>A0A2A2L886</accession>
<reference evidence="1 2" key="1">
    <citation type="journal article" date="2017" name="Curr. Biol.">
        <title>Genome architecture and evolution of a unichromosomal asexual nematode.</title>
        <authorList>
            <person name="Fradin H."/>
            <person name="Zegar C."/>
            <person name="Gutwein M."/>
            <person name="Lucas J."/>
            <person name="Kovtun M."/>
            <person name="Corcoran D."/>
            <person name="Baugh L.R."/>
            <person name="Kiontke K."/>
            <person name="Gunsalus K."/>
            <person name="Fitch D.H."/>
            <person name="Piano F."/>
        </authorList>
    </citation>
    <scope>NUCLEOTIDE SEQUENCE [LARGE SCALE GENOMIC DNA]</scope>
    <source>
        <strain evidence="1">PF1309</strain>
    </source>
</reference>
<comment type="caution">
    <text evidence="1">The sequence shown here is derived from an EMBL/GenBank/DDBJ whole genome shotgun (WGS) entry which is preliminary data.</text>
</comment>
<evidence type="ECO:0000313" key="1">
    <source>
        <dbReference type="EMBL" id="PAV82285.1"/>
    </source>
</evidence>
<dbReference type="EMBL" id="LIAE01007071">
    <property type="protein sequence ID" value="PAV82285.1"/>
    <property type="molecule type" value="Genomic_DNA"/>
</dbReference>
<protein>
    <submittedName>
        <fullName evidence="1">Uncharacterized protein</fullName>
    </submittedName>
</protein>
<keyword evidence="2" id="KW-1185">Reference proteome</keyword>
<dbReference type="AlphaFoldDB" id="A0A2A2L886"/>
<sequence>MVLRVLLPLFHPPASTMYSSNAQAAKPAVGSAILPSTIHLFAASSYRSNSASYSRPLYPPNTAILLADFSKLDPEKK</sequence>